<proteinExistence type="predicted"/>
<dbReference type="EMBL" id="FMXR01000015">
    <property type="protein sequence ID" value="SDB27587.1"/>
    <property type="molecule type" value="Genomic_DNA"/>
</dbReference>
<sequence>MANKKLAPMEQKIIDRFTDLFLWGRMLGSSNASDEAWDKYVAMIEEFADGMVDGKKVHSVYQTAVKKMALACAEMADSAEKMTLKKGA</sequence>
<dbReference type="STRING" id="1732.SAMN02910417_02050"/>
<accession>A0A1G6C3Z7</accession>
<dbReference type="AlphaFoldDB" id="A0A1G6C3Z7"/>
<keyword evidence="2" id="KW-1185">Reference proteome</keyword>
<gene>
    <name evidence="1" type="ORF">SAMN02910417_02050</name>
</gene>
<reference evidence="1 2" key="1">
    <citation type="submission" date="2016-10" db="EMBL/GenBank/DDBJ databases">
        <authorList>
            <person name="de Groot N.N."/>
        </authorList>
    </citation>
    <scope>NUCLEOTIDE SEQUENCE [LARGE SCALE GENOMIC DNA]</scope>
    <source>
        <strain evidence="1 2">DSM 3217</strain>
    </source>
</reference>
<evidence type="ECO:0000313" key="1">
    <source>
        <dbReference type="EMBL" id="SDB27587.1"/>
    </source>
</evidence>
<protein>
    <submittedName>
        <fullName evidence="1">Uncharacterized protein</fullName>
    </submittedName>
</protein>
<name>A0A1G6C3Z7_EUBOX</name>
<dbReference type="RefSeq" id="WP_090174268.1">
    <property type="nucleotide sequence ID" value="NZ_FMXR01000015.1"/>
</dbReference>
<evidence type="ECO:0000313" key="2">
    <source>
        <dbReference type="Proteomes" id="UP000199228"/>
    </source>
</evidence>
<dbReference type="Proteomes" id="UP000199228">
    <property type="component" value="Unassembled WGS sequence"/>
</dbReference>
<organism evidence="1 2">
    <name type="scientific">Eubacterium oxidoreducens</name>
    <dbReference type="NCBI Taxonomy" id="1732"/>
    <lineage>
        <taxon>Bacteria</taxon>
        <taxon>Bacillati</taxon>
        <taxon>Bacillota</taxon>
        <taxon>Clostridia</taxon>
        <taxon>Eubacteriales</taxon>
        <taxon>Eubacteriaceae</taxon>
        <taxon>Eubacterium</taxon>
    </lineage>
</organism>
<dbReference type="OrthoDB" id="1632354at2"/>